<evidence type="ECO:0000313" key="1">
    <source>
        <dbReference type="EMBL" id="PVI08158.1"/>
    </source>
</evidence>
<accession>A0A2V1EC18</accession>
<proteinExistence type="predicted"/>
<dbReference type="EMBL" id="KZ805301">
    <property type="protein sequence ID" value="PVI08158.1"/>
    <property type="molecule type" value="Genomic_DNA"/>
</dbReference>
<evidence type="ECO:0000313" key="2">
    <source>
        <dbReference type="Proteomes" id="UP000244855"/>
    </source>
</evidence>
<name>A0A2V1EC18_9PLEO</name>
<keyword evidence="2" id="KW-1185">Reference proteome</keyword>
<gene>
    <name evidence="1" type="ORF">DM02DRAFT_154618</name>
</gene>
<sequence length="176" mass="19293">MSDPKACRGSGRGPVHAHPCPSALELRTPSCICSMKRLSIMGPAWDLALACSLPPAPACCLLGPSGLQSLYADAVPVDDDCRRVHLMQWLVLGVESVVHVNFVKHVNVGCPVLLFNAQCLSPAIVYCKQLHNAPSSEYNAQRHSSTRWISRLRPRLRGITNAYAHNMRLAVWDNQS</sequence>
<organism evidence="1 2">
    <name type="scientific">Periconia macrospinosa</name>
    <dbReference type="NCBI Taxonomy" id="97972"/>
    <lineage>
        <taxon>Eukaryota</taxon>
        <taxon>Fungi</taxon>
        <taxon>Dikarya</taxon>
        <taxon>Ascomycota</taxon>
        <taxon>Pezizomycotina</taxon>
        <taxon>Dothideomycetes</taxon>
        <taxon>Pleosporomycetidae</taxon>
        <taxon>Pleosporales</taxon>
        <taxon>Massarineae</taxon>
        <taxon>Periconiaceae</taxon>
        <taxon>Periconia</taxon>
    </lineage>
</organism>
<dbReference type="AlphaFoldDB" id="A0A2V1EC18"/>
<dbReference type="Proteomes" id="UP000244855">
    <property type="component" value="Unassembled WGS sequence"/>
</dbReference>
<protein>
    <submittedName>
        <fullName evidence="1">Uncharacterized protein</fullName>
    </submittedName>
</protein>
<reference evidence="1 2" key="1">
    <citation type="journal article" date="2018" name="Sci. Rep.">
        <title>Comparative genomics provides insights into the lifestyle and reveals functional heterogeneity of dark septate endophytic fungi.</title>
        <authorList>
            <person name="Knapp D.G."/>
            <person name="Nemeth J.B."/>
            <person name="Barry K."/>
            <person name="Hainaut M."/>
            <person name="Henrissat B."/>
            <person name="Johnson J."/>
            <person name="Kuo A."/>
            <person name="Lim J.H.P."/>
            <person name="Lipzen A."/>
            <person name="Nolan M."/>
            <person name="Ohm R.A."/>
            <person name="Tamas L."/>
            <person name="Grigoriev I.V."/>
            <person name="Spatafora J.W."/>
            <person name="Nagy L.G."/>
            <person name="Kovacs G.M."/>
        </authorList>
    </citation>
    <scope>NUCLEOTIDE SEQUENCE [LARGE SCALE GENOMIC DNA]</scope>
    <source>
        <strain evidence="1 2">DSE2036</strain>
    </source>
</reference>